<dbReference type="AlphaFoldDB" id="A0A9D5CNH5"/>
<comment type="caution">
    <text evidence="2">The sequence shown here is derived from an EMBL/GenBank/DDBJ whole genome shotgun (WGS) entry which is preliminary data.</text>
</comment>
<dbReference type="PANTHER" id="PTHR45916">
    <property type="entry name" value="STRUCTURAL MAINTENANCE OF CHROMOSOMES PROTEIN 5"/>
    <property type="match status" value="1"/>
</dbReference>
<reference evidence="2" key="1">
    <citation type="submission" date="2021-03" db="EMBL/GenBank/DDBJ databases">
        <authorList>
            <person name="Li Z."/>
            <person name="Yang C."/>
        </authorList>
    </citation>
    <scope>NUCLEOTIDE SEQUENCE</scope>
    <source>
        <strain evidence="2">Dzin_1.0</strain>
        <tissue evidence="2">Leaf</tissue>
    </source>
</reference>
<reference evidence="2" key="2">
    <citation type="journal article" date="2022" name="Hortic Res">
        <title>The genome of Dioscorea zingiberensis sheds light on the biosynthesis, origin and evolution of the medicinally important diosgenin saponins.</title>
        <authorList>
            <person name="Li Y."/>
            <person name="Tan C."/>
            <person name="Li Z."/>
            <person name="Guo J."/>
            <person name="Li S."/>
            <person name="Chen X."/>
            <person name="Wang C."/>
            <person name="Dai X."/>
            <person name="Yang H."/>
            <person name="Song W."/>
            <person name="Hou L."/>
            <person name="Xu J."/>
            <person name="Tong Z."/>
            <person name="Xu A."/>
            <person name="Yuan X."/>
            <person name="Wang W."/>
            <person name="Yang Q."/>
            <person name="Chen L."/>
            <person name="Sun Z."/>
            <person name="Wang K."/>
            <person name="Pan B."/>
            <person name="Chen J."/>
            <person name="Bao Y."/>
            <person name="Liu F."/>
            <person name="Qi X."/>
            <person name="Gang D.R."/>
            <person name="Wen J."/>
            <person name="Li J."/>
        </authorList>
    </citation>
    <scope>NUCLEOTIDE SEQUENCE</scope>
    <source>
        <strain evidence="2">Dzin_1.0</strain>
    </source>
</reference>
<dbReference type="GO" id="GO:0003697">
    <property type="term" value="F:single-stranded DNA binding"/>
    <property type="evidence" value="ECO:0007669"/>
    <property type="project" value="TreeGrafter"/>
</dbReference>
<dbReference type="Proteomes" id="UP001085076">
    <property type="component" value="Miscellaneous, Linkage group lg04"/>
</dbReference>
<name>A0A9D5CNH5_9LILI</name>
<proteinExistence type="predicted"/>
<dbReference type="GO" id="GO:0030915">
    <property type="term" value="C:Smc5-Smc6 complex"/>
    <property type="evidence" value="ECO:0007669"/>
    <property type="project" value="TreeGrafter"/>
</dbReference>
<dbReference type="GO" id="GO:0000724">
    <property type="term" value="P:double-strand break repair via homologous recombination"/>
    <property type="evidence" value="ECO:0007669"/>
    <property type="project" value="TreeGrafter"/>
</dbReference>
<evidence type="ECO:0000313" key="3">
    <source>
        <dbReference type="Proteomes" id="UP001085076"/>
    </source>
</evidence>
<sequence>MLRGFIKDRSFWQRDHKKVKTKQDSGCRKVSSQISENAKERMEVLEMECHMGVRVQAKYVEMEDLRKQEESRQLRFLKAKEDLLAAEEELAKLPIFEPPRNDIINFLMWNVLKVYHWFKDMESKNTKLLQALRYIGADRILEAYNWSQEHRNELKKEVYGPVLIEVNVQNLKHAAYLEQHVPNYIWKSFITQDTDDRDFLLQNLRPFDVPILNYLGDSSGDRISFQISDEFVGTHETDQRADEISKFRIFDLWTPENHYRWSVSRYGGHISASVEAVFRS</sequence>
<dbReference type="OrthoDB" id="10254973at2759"/>
<keyword evidence="3" id="KW-1185">Reference proteome</keyword>
<gene>
    <name evidence="2" type="ORF">J5N97_017588</name>
</gene>
<dbReference type="EMBL" id="JAGGNH010000004">
    <property type="protein sequence ID" value="KAJ0975623.1"/>
    <property type="molecule type" value="Genomic_DNA"/>
</dbReference>
<dbReference type="GO" id="GO:0005634">
    <property type="term" value="C:nucleus"/>
    <property type="evidence" value="ECO:0007669"/>
    <property type="project" value="TreeGrafter"/>
</dbReference>
<organism evidence="2 3">
    <name type="scientific">Dioscorea zingiberensis</name>
    <dbReference type="NCBI Taxonomy" id="325984"/>
    <lineage>
        <taxon>Eukaryota</taxon>
        <taxon>Viridiplantae</taxon>
        <taxon>Streptophyta</taxon>
        <taxon>Embryophyta</taxon>
        <taxon>Tracheophyta</taxon>
        <taxon>Spermatophyta</taxon>
        <taxon>Magnoliopsida</taxon>
        <taxon>Liliopsida</taxon>
        <taxon>Dioscoreales</taxon>
        <taxon>Dioscoreaceae</taxon>
        <taxon>Dioscorea</taxon>
    </lineage>
</organism>
<evidence type="ECO:0000256" key="1">
    <source>
        <dbReference type="ARBA" id="ARBA00023054"/>
    </source>
</evidence>
<dbReference type="PANTHER" id="PTHR45916:SF1">
    <property type="entry name" value="STRUCTURAL MAINTENANCE OF CHROMOSOMES PROTEIN 5"/>
    <property type="match status" value="1"/>
</dbReference>
<evidence type="ECO:0000313" key="2">
    <source>
        <dbReference type="EMBL" id="KAJ0975623.1"/>
    </source>
</evidence>
<protein>
    <submittedName>
        <fullName evidence="2">Uncharacterized protein</fullName>
    </submittedName>
</protein>
<accession>A0A9D5CNH5</accession>
<keyword evidence="1" id="KW-0175">Coiled coil</keyword>